<proteinExistence type="predicted"/>
<dbReference type="Proteomes" id="UP001054945">
    <property type="component" value="Unassembled WGS sequence"/>
</dbReference>
<gene>
    <name evidence="2" type="ORF">CEXT_311041</name>
</gene>
<reference evidence="2 3" key="1">
    <citation type="submission" date="2021-06" db="EMBL/GenBank/DDBJ databases">
        <title>Caerostris extrusa draft genome.</title>
        <authorList>
            <person name="Kono N."/>
            <person name="Arakawa K."/>
        </authorList>
    </citation>
    <scope>NUCLEOTIDE SEQUENCE [LARGE SCALE GENOMIC DNA]</scope>
</reference>
<evidence type="ECO:0000313" key="3">
    <source>
        <dbReference type="Proteomes" id="UP001054945"/>
    </source>
</evidence>
<organism evidence="2 3">
    <name type="scientific">Caerostris extrusa</name>
    <name type="common">Bark spider</name>
    <name type="synonym">Caerostris bankana</name>
    <dbReference type="NCBI Taxonomy" id="172846"/>
    <lineage>
        <taxon>Eukaryota</taxon>
        <taxon>Metazoa</taxon>
        <taxon>Ecdysozoa</taxon>
        <taxon>Arthropoda</taxon>
        <taxon>Chelicerata</taxon>
        <taxon>Arachnida</taxon>
        <taxon>Araneae</taxon>
        <taxon>Araneomorphae</taxon>
        <taxon>Entelegynae</taxon>
        <taxon>Araneoidea</taxon>
        <taxon>Araneidae</taxon>
        <taxon>Caerostris</taxon>
    </lineage>
</organism>
<dbReference type="AlphaFoldDB" id="A0AAV4RAK4"/>
<accession>A0AAV4RAK4</accession>
<evidence type="ECO:0000313" key="2">
    <source>
        <dbReference type="EMBL" id="GIY18412.1"/>
    </source>
</evidence>
<keyword evidence="3" id="KW-1185">Reference proteome</keyword>
<evidence type="ECO:0000256" key="1">
    <source>
        <dbReference type="SAM" id="MobiDB-lite"/>
    </source>
</evidence>
<name>A0AAV4RAK4_CAEEX</name>
<feature type="region of interest" description="Disordered" evidence="1">
    <location>
        <begin position="1"/>
        <end position="26"/>
    </location>
</feature>
<sequence length="70" mass="8197">MTLGYREGEETDEPTCRKSDNEAEQPVNREIAEFDHLNFEEYTSPCRDVDHLLSEGVHKSQQKMNHIFVD</sequence>
<dbReference type="EMBL" id="BPLR01007621">
    <property type="protein sequence ID" value="GIY18412.1"/>
    <property type="molecule type" value="Genomic_DNA"/>
</dbReference>
<comment type="caution">
    <text evidence="2">The sequence shown here is derived from an EMBL/GenBank/DDBJ whole genome shotgun (WGS) entry which is preliminary data.</text>
</comment>
<protein>
    <submittedName>
        <fullName evidence="2">Uncharacterized protein</fullName>
    </submittedName>
</protein>